<organism evidence="1">
    <name type="scientific">marine sediment metagenome</name>
    <dbReference type="NCBI Taxonomy" id="412755"/>
    <lineage>
        <taxon>unclassified sequences</taxon>
        <taxon>metagenomes</taxon>
        <taxon>ecological metagenomes</taxon>
    </lineage>
</organism>
<proteinExistence type="predicted"/>
<dbReference type="AlphaFoldDB" id="X1TAB1"/>
<protein>
    <submittedName>
        <fullName evidence="1">Uncharacterized protein</fullName>
    </submittedName>
</protein>
<gene>
    <name evidence="1" type="ORF">S12H4_32153</name>
</gene>
<feature type="non-terminal residue" evidence="1">
    <location>
        <position position="31"/>
    </location>
</feature>
<sequence>MYCRSVFVNYYATDRLKVSVIIRLIKKPKRR</sequence>
<name>X1TAB1_9ZZZZ</name>
<evidence type="ECO:0000313" key="1">
    <source>
        <dbReference type="EMBL" id="GAJ02214.1"/>
    </source>
</evidence>
<dbReference type="EMBL" id="BARW01018831">
    <property type="protein sequence ID" value="GAJ02214.1"/>
    <property type="molecule type" value="Genomic_DNA"/>
</dbReference>
<comment type="caution">
    <text evidence="1">The sequence shown here is derived from an EMBL/GenBank/DDBJ whole genome shotgun (WGS) entry which is preliminary data.</text>
</comment>
<reference evidence="1" key="1">
    <citation type="journal article" date="2014" name="Front. Microbiol.">
        <title>High frequency of phylogenetically diverse reductive dehalogenase-homologous genes in deep subseafloor sedimentary metagenomes.</title>
        <authorList>
            <person name="Kawai M."/>
            <person name="Futagami T."/>
            <person name="Toyoda A."/>
            <person name="Takaki Y."/>
            <person name="Nishi S."/>
            <person name="Hori S."/>
            <person name="Arai W."/>
            <person name="Tsubouchi T."/>
            <person name="Morono Y."/>
            <person name="Uchiyama I."/>
            <person name="Ito T."/>
            <person name="Fujiyama A."/>
            <person name="Inagaki F."/>
            <person name="Takami H."/>
        </authorList>
    </citation>
    <scope>NUCLEOTIDE SEQUENCE</scope>
    <source>
        <strain evidence="1">Expedition CK06-06</strain>
    </source>
</reference>
<accession>X1TAB1</accession>